<dbReference type="InterPro" id="IPR010656">
    <property type="entry name" value="DctM"/>
</dbReference>
<keyword evidence="7" id="KW-0813">Transport</keyword>
<reference evidence="9 10" key="1">
    <citation type="submission" date="2023-04" db="EMBL/GenBank/DDBJ databases">
        <title>Marinoamorphus aggregata gen. nov., sp. Nov., isolate from tissue of brittle star Ophioplocus japonicus.</title>
        <authorList>
            <person name="Kawano K."/>
            <person name="Sawayama S."/>
            <person name="Nakagawa S."/>
        </authorList>
    </citation>
    <scope>NUCLEOTIDE SEQUENCE [LARGE SCALE GENOMIC DNA]</scope>
    <source>
        <strain evidence="9 10">NKW23</strain>
    </source>
</reference>
<comment type="subcellular location">
    <subcellularLocation>
        <location evidence="1 7">Cell inner membrane</location>
        <topology evidence="1 7">Multi-pass membrane protein</topology>
    </subcellularLocation>
</comment>
<evidence type="ECO:0000256" key="6">
    <source>
        <dbReference type="ARBA" id="ARBA00023136"/>
    </source>
</evidence>
<dbReference type="Pfam" id="PF06808">
    <property type="entry name" value="DctM"/>
    <property type="match status" value="1"/>
</dbReference>
<dbReference type="EMBL" id="BSYI01000038">
    <property type="protein sequence ID" value="GMG84585.1"/>
    <property type="molecule type" value="Genomic_DNA"/>
</dbReference>
<keyword evidence="5 7" id="KW-1133">Transmembrane helix</keyword>
<dbReference type="NCBIfam" id="TIGR00786">
    <property type="entry name" value="dctM"/>
    <property type="match status" value="1"/>
</dbReference>
<feature type="transmembrane region" description="Helical" evidence="7">
    <location>
        <begin position="286"/>
        <end position="305"/>
    </location>
</feature>
<feature type="transmembrane region" description="Helical" evidence="7">
    <location>
        <begin position="103"/>
        <end position="128"/>
    </location>
</feature>
<feature type="transmembrane region" description="Helical" evidence="7">
    <location>
        <begin position="140"/>
        <end position="164"/>
    </location>
</feature>
<accession>A0ABQ6LN12</accession>
<feature type="transmembrane region" description="Helical" evidence="7">
    <location>
        <begin position="407"/>
        <end position="432"/>
    </location>
</feature>
<comment type="function">
    <text evidence="7">Part of the tripartite ATP-independent periplasmic (TRAP) transport system.</text>
</comment>
<keyword evidence="4 7" id="KW-0812">Transmembrane</keyword>
<keyword evidence="3 7" id="KW-0997">Cell inner membrane</keyword>
<comment type="subunit">
    <text evidence="7">The complex comprises the extracytoplasmic solute receptor protein and the two transmembrane proteins.</text>
</comment>
<name>A0ABQ6LN12_9RHOB</name>
<dbReference type="PANTHER" id="PTHR33362:SF7">
    <property type="entry name" value="SLL1103 PROTEIN"/>
    <property type="match status" value="1"/>
</dbReference>
<keyword evidence="6 7" id="KW-0472">Membrane</keyword>
<evidence type="ECO:0000256" key="5">
    <source>
        <dbReference type="ARBA" id="ARBA00022989"/>
    </source>
</evidence>
<feature type="domain" description="TRAP C4-dicarboxylate transport system permease DctM subunit" evidence="8">
    <location>
        <begin position="14"/>
        <end position="427"/>
    </location>
</feature>
<gene>
    <name evidence="9" type="ORF">LNKW23_38010</name>
</gene>
<feature type="transmembrane region" description="Helical" evidence="7">
    <location>
        <begin position="176"/>
        <end position="196"/>
    </location>
</feature>
<evidence type="ECO:0000256" key="2">
    <source>
        <dbReference type="ARBA" id="ARBA00022475"/>
    </source>
</evidence>
<feature type="transmembrane region" description="Helical" evidence="7">
    <location>
        <begin position="251"/>
        <end position="274"/>
    </location>
</feature>
<evidence type="ECO:0000313" key="10">
    <source>
        <dbReference type="Proteomes" id="UP001239909"/>
    </source>
</evidence>
<keyword evidence="10" id="KW-1185">Reference proteome</keyword>
<keyword evidence="2" id="KW-1003">Cell membrane</keyword>
<dbReference type="Proteomes" id="UP001239909">
    <property type="component" value="Unassembled WGS sequence"/>
</dbReference>
<dbReference type="PANTHER" id="PTHR33362">
    <property type="entry name" value="SIALIC ACID TRAP TRANSPORTER PERMEASE PROTEIN SIAT-RELATED"/>
    <property type="match status" value="1"/>
</dbReference>
<proteinExistence type="inferred from homology"/>
<dbReference type="PIRSF" id="PIRSF006066">
    <property type="entry name" value="HI0050"/>
    <property type="match status" value="1"/>
</dbReference>
<organism evidence="9 10">
    <name type="scientific">Paralimibaculum aggregatum</name>
    <dbReference type="NCBI Taxonomy" id="3036245"/>
    <lineage>
        <taxon>Bacteria</taxon>
        <taxon>Pseudomonadati</taxon>
        <taxon>Pseudomonadota</taxon>
        <taxon>Alphaproteobacteria</taxon>
        <taxon>Rhodobacterales</taxon>
        <taxon>Paracoccaceae</taxon>
        <taxon>Paralimibaculum</taxon>
    </lineage>
</organism>
<feature type="transmembrane region" description="Helical" evidence="7">
    <location>
        <begin position="325"/>
        <end position="348"/>
    </location>
</feature>
<evidence type="ECO:0000256" key="7">
    <source>
        <dbReference type="RuleBase" id="RU369079"/>
    </source>
</evidence>
<comment type="similarity">
    <text evidence="7">Belongs to the TRAP transporter large permease family.</text>
</comment>
<dbReference type="InterPro" id="IPR004681">
    <property type="entry name" value="TRAP_DctM"/>
</dbReference>
<comment type="caution">
    <text evidence="9">The sequence shown here is derived from an EMBL/GenBank/DDBJ whole genome shotgun (WGS) entry which is preliminary data.</text>
</comment>
<sequence>MDIGTISLLIVAGISILLAIGVPLAFATGAVAMVTTLLAYGPNGLTIVASRSYTLVSEFVLVAVPMFILMASILEQSGVARDLFRAMHLVAGRLKGGLGLQTLAVAVVLAAMTGIIGGEIVLLGLIALPQMLARGYDRKLAIGIVCAGGSLGTMIPPSIVLVIYGLTANVSIGDLFVASLVPGLLLAGLYAAYVLIRCHLDPAAGPPAGIEERQIPLAEKLRLARGLVLPVLVIVWVLGTIYAGIASVSEAAAMGVIGAAASAVMRGEMTWAMLRGALWRTMSTSGLLIWLTIGANALIGVYNLLGGAKFIQSSITGLELDPLGVILLMMLVLIVLGLFIDWIGIVLLTMPIFVPIVESLGYSAVWFGVLFCMNMQISYLSPPFGPACFYLKSVAPPEIELGEIFRAMWPFIALQAIGLILVLLNPGIALWLPSVL</sequence>
<feature type="transmembrane region" description="Helical" evidence="7">
    <location>
        <begin position="6"/>
        <end position="34"/>
    </location>
</feature>
<evidence type="ECO:0000259" key="8">
    <source>
        <dbReference type="Pfam" id="PF06808"/>
    </source>
</evidence>
<protein>
    <recommendedName>
        <fullName evidence="7">TRAP transporter large permease protein</fullName>
    </recommendedName>
</protein>
<evidence type="ECO:0000256" key="1">
    <source>
        <dbReference type="ARBA" id="ARBA00004429"/>
    </source>
</evidence>
<evidence type="ECO:0000256" key="3">
    <source>
        <dbReference type="ARBA" id="ARBA00022519"/>
    </source>
</evidence>
<dbReference type="RefSeq" id="WP_285673646.1">
    <property type="nucleotide sequence ID" value="NZ_BSYI01000038.1"/>
</dbReference>
<evidence type="ECO:0000256" key="4">
    <source>
        <dbReference type="ARBA" id="ARBA00022692"/>
    </source>
</evidence>
<feature type="transmembrane region" description="Helical" evidence="7">
    <location>
        <begin position="360"/>
        <end position="380"/>
    </location>
</feature>
<feature type="transmembrane region" description="Helical" evidence="7">
    <location>
        <begin position="55"/>
        <end position="74"/>
    </location>
</feature>
<evidence type="ECO:0000313" key="9">
    <source>
        <dbReference type="EMBL" id="GMG84585.1"/>
    </source>
</evidence>
<feature type="transmembrane region" description="Helical" evidence="7">
    <location>
        <begin position="223"/>
        <end position="245"/>
    </location>
</feature>